<dbReference type="PANTHER" id="PTHR23244:SF471">
    <property type="entry name" value="GUANINE NUCLEOTIDE-BINDING PROTEIN SUBUNIT BETA 1-RELATED"/>
    <property type="match status" value="1"/>
</dbReference>
<evidence type="ECO:0000313" key="2">
    <source>
        <dbReference type="Proteomes" id="UP000092018"/>
    </source>
</evidence>
<organism evidence="1 2">
    <name type="scientific">Vibrio breoganii</name>
    <dbReference type="NCBI Taxonomy" id="553239"/>
    <lineage>
        <taxon>Bacteria</taxon>
        <taxon>Pseudomonadati</taxon>
        <taxon>Pseudomonadota</taxon>
        <taxon>Gammaproteobacteria</taxon>
        <taxon>Vibrionales</taxon>
        <taxon>Vibrionaceae</taxon>
        <taxon>Vibrio</taxon>
    </lineage>
</organism>
<protein>
    <recommendedName>
        <fullName evidence="3">Galactose oxidase</fullName>
    </recommendedName>
</protein>
<accession>A0AAN1CTF6</accession>
<dbReference type="RefSeq" id="WP_065210634.1">
    <property type="nucleotide sequence ID" value="NZ_CP016178.1"/>
</dbReference>
<name>A0AAN1CTF6_9VIBR</name>
<dbReference type="KEGG" id="vbr:A6E01_15380"/>
<dbReference type="PANTHER" id="PTHR23244">
    <property type="entry name" value="KELCH REPEAT DOMAIN"/>
    <property type="match status" value="1"/>
</dbReference>
<evidence type="ECO:0008006" key="3">
    <source>
        <dbReference type="Google" id="ProtNLM"/>
    </source>
</evidence>
<proteinExistence type="predicted"/>
<dbReference type="Proteomes" id="UP000092018">
    <property type="component" value="Chromosome 2"/>
</dbReference>
<evidence type="ECO:0000313" key="1">
    <source>
        <dbReference type="EMBL" id="ANO34581.1"/>
    </source>
</evidence>
<dbReference type="EMBL" id="CP016178">
    <property type="protein sequence ID" value="ANO34581.1"/>
    <property type="molecule type" value="Genomic_DNA"/>
</dbReference>
<reference evidence="1 2" key="1">
    <citation type="submission" date="2016-06" db="EMBL/GenBank/DDBJ databases">
        <title>Adaptive Radiation by Waves of Gene Transfer Leads to Fine-Scale Resource Partitioning in Marine Microbes.</title>
        <authorList>
            <person name="Hehemann J.-H."/>
            <person name="Arevalo P."/>
            <person name="Datta M.S."/>
            <person name="Yu X."/>
            <person name="Corzett C."/>
            <person name="Henschel A."/>
            <person name="Preheim S.P."/>
            <person name="Timberlake S."/>
            <person name="Alm E.J."/>
            <person name="Polz M.F."/>
        </authorList>
    </citation>
    <scope>NUCLEOTIDE SEQUENCE [LARGE SCALE GENOMIC DNA]</scope>
    <source>
        <strain evidence="1 2">FF50</strain>
    </source>
</reference>
<dbReference type="SUPFAM" id="SSF117281">
    <property type="entry name" value="Kelch motif"/>
    <property type="match status" value="1"/>
</dbReference>
<dbReference type="InterPro" id="IPR015915">
    <property type="entry name" value="Kelch-typ_b-propeller"/>
</dbReference>
<dbReference type="AlphaFoldDB" id="A0AAN1CTF6"/>
<dbReference type="Gene3D" id="2.120.10.80">
    <property type="entry name" value="Kelch-type beta propeller"/>
    <property type="match status" value="2"/>
</dbReference>
<sequence>MCWKKISNLGVVGAVILSIGFVSDAQAFSSTKRLKKTPPPKIVEKIESNVDLNTLSWNEITSEAAWEKRAGLQVVHLDDKFYLMGGRSPLERIQFAGESTLHGDVWVSDDAANWTQLLDTDDSSHWPARAYFKAVKKGKYMYVLGGQNFTPLCIPGGPCVANSTFFNDVWRSEDGINWTFLGNAPWQGRAGLSAVVKGSRIYVFGGSQNDDSAIVGGPPVREYFNDVWSSVDGIHWKLETAGAPWSKRAGAATTVKDGYIYLIGGEAGFTCDSGAPPIGDEQGPPADFQLCELPYFNDVWRSKNGKHWHLVTEDAGWLARPGHQCGVLYGRIVCFGGFGIPINPTDVQVSSDGKVWQQLIMPPWNVGFNPTLIKYDFAIAETGNPYLFHDQAIYTFGGDRELFLPLGDIGDDQKYDNSENFGKVDADVWKFSK</sequence>
<gene>
    <name evidence="1" type="ORF">A6E01_15380</name>
</gene>